<gene>
    <name evidence="5" type="ORF">D0Y65_022440</name>
    <name evidence="4" type="ORF">glysoja_028471</name>
</gene>
<dbReference type="Gramene" id="XM_028390397.1">
    <property type="protein sequence ID" value="XP_028246198.1"/>
    <property type="gene ID" value="LOC114423580"/>
</dbReference>
<dbReference type="InterPro" id="IPR038052">
    <property type="entry name" value="Chaperonin_RbcX_sf"/>
</dbReference>
<dbReference type="Gene3D" id="1.10.1200.210">
    <property type="entry name" value="Chaperonin-like RbcX"/>
    <property type="match status" value="1"/>
</dbReference>
<reference evidence="5 6" key="2">
    <citation type="submission" date="2018-09" db="EMBL/GenBank/DDBJ databases">
        <title>A high-quality reference genome of wild soybean provides a powerful tool to mine soybean genomes.</title>
        <authorList>
            <person name="Xie M."/>
            <person name="Chung C.Y.L."/>
            <person name="Li M.-W."/>
            <person name="Wong F.-L."/>
            <person name="Chan T.-F."/>
            <person name="Lam H.-M."/>
        </authorList>
    </citation>
    <scope>NUCLEOTIDE SEQUENCE [LARGE SCALE GENOMIC DNA]</scope>
    <source>
        <strain evidence="6">cv. W05</strain>
        <tissue evidence="5">Hypocotyl of etiolated seedlings</tissue>
    </source>
</reference>
<dbReference type="Pfam" id="PF02341">
    <property type="entry name" value="RbcX"/>
    <property type="match status" value="1"/>
</dbReference>
<dbReference type="Proteomes" id="UP000289340">
    <property type="component" value="Chromosome 8"/>
</dbReference>
<dbReference type="SMR" id="A0A0B2P2T8"/>
<dbReference type="EMBL" id="QZWG01000008">
    <property type="protein sequence ID" value="RZC00068.1"/>
    <property type="molecule type" value="Genomic_DNA"/>
</dbReference>
<evidence type="ECO:0000256" key="2">
    <source>
        <dbReference type="ARBA" id="ARBA00023186"/>
    </source>
</evidence>
<dbReference type="Proteomes" id="UP000053555">
    <property type="component" value="Unassembled WGS sequence"/>
</dbReference>
<evidence type="ECO:0000256" key="1">
    <source>
        <dbReference type="ARBA" id="ARBA00022531"/>
    </source>
</evidence>
<organism evidence="4">
    <name type="scientific">Glycine soja</name>
    <name type="common">Wild soybean</name>
    <dbReference type="NCBI Taxonomy" id="3848"/>
    <lineage>
        <taxon>Eukaryota</taxon>
        <taxon>Viridiplantae</taxon>
        <taxon>Streptophyta</taxon>
        <taxon>Embryophyta</taxon>
        <taxon>Tracheophyta</taxon>
        <taxon>Spermatophyta</taxon>
        <taxon>Magnoliopsida</taxon>
        <taxon>eudicotyledons</taxon>
        <taxon>Gunneridae</taxon>
        <taxon>Pentapetalae</taxon>
        <taxon>rosids</taxon>
        <taxon>fabids</taxon>
        <taxon>Fabales</taxon>
        <taxon>Fabaceae</taxon>
        <taxon>Papilionoideae</taxon>
        <taxon>50 kb inversion clade</taxon>
        <taxon>NPAAA clade</taxon>
        <taxon>indigoferoid/millettioid clade</taxon>
        <taxon>Phaseoleae</taxon>
        <taxon>Glycine</taxon>
        <taxon>Glycine subgen. Soja</taxon>
    </lineage>
</organism>
<dbReference type="PANTHER" id="PTHR33791">
    <property type="entry name" value="CHAPERONIN-LIKE RBCX PROTEIN 1, CHLOROPLASTIC"/>
    <property type="match status" value="1"/>
</dbReference>
<name>A0A0B2P2T8_GLYSO</name>
<evidence type="ECO:0000256" key="3">
    <source>
        <dbReference type="ARBA" id="ARBA00023300"/>
    </source>
</evidence>
<evidence type="ECO:0000313" key="4">
    <source>
        <dbReference type="EMBL" id="KHN01799.1"/>
    </source>
</evidence>
<dbReference type="GO" id="GO:0015979">
    <property type="term" value="P:photosynthesis"/>
    <property type="evidence" value="ECO:0007669"/>
    <property type="project" value="UniProtKB-KW"/>
</dbReference>
<keyword evidence="2" id="KW-0143">Chaperone</keyword>
<dbReference type="GO" id="GO:0044183">
    <property type="term" value="F:protein folding chaperone"/>
    <property type="evidence" value="ECO:0007669"/>
    <property type="project" value="InterPro"/>
</dbReference>
<keyword evidence="1" id="KW-0602">Photosynthesis</keyword>
<keyword evidence="6" id="KW-1185">Reference proteome</keyword>
<protein>
    <submittedName>
        <fullName evidence="5">Chaperonin-like RbcX protein 2, chloroplastic isoform A</fullName>
    </submittedName>
</protein>
<evidence type="ECO:0000313" key="5">
    <source>
        <dbReference type="EMBL" id="RZC00068.1"/>
    </source>
</evidence>
<dbReference type="PANTHER" id="PTHR33791:SF16">
    <property type="entry name" value="CHAPERONIN-LIKE RBCX PROTEIN 2, CHLOROPLASTIC"/>
    <property type="match status" value="1"/>
</dbReference>
<evidence type="ECO:0000313" key="6">
    <source>
        <dbReference type="Proteomes" id="UP000289340"/>
    </source>
</evidence>
<dbReference type="GO" id="GO:0110102">
    <property type="term" value="P:ribulose bisphosphate carboxylase complex assembly"/>
    <property type="evidence" value="ECO:0007669"/>
    <property type="project" value="InterPro"/>
</dbReference>
<dbReference type="EMBL" id="KN670767">
    <property type="protein sequence ID" value="KHN01799.1"/>
    <property type="molecule type" value="Genomic_DNA"/>
</dbReference>
<dbReference type="GO" id="GO:0015977">
    <property type="term" value="P:carbon fixation"/>
    <property type="evidence" value="ECO:0007669"/>
    <property type="project" value="UniProtKB-KW"/>
</dbReference>
<proteinExistence type="predicted"/>
<accession>A0A0B2P2T8</accession>
<dbReference type="SUPFAM" id="SSF158615">
    <property type="entry name" value="RbcX-like"/>
    <property type="match status" value="1"/>
</dbReference>
<reference evidence="4" key="1">
    <citation type="submission" date="2014-07" db="EMBL/GenBank/DDBJ databases">
        <title>Identification of a novel salt tolerance gene in wild soybean by whole-genome sequencing.</title>
        <authorList>
            <person name="Lam H.-M."/>
            <person name="Qi X."/>
            <person name="Li M.-W."/>
            <person name="Liu X."/>
            <person name="Xie M."/>
            <person name="Ni M."/>
            <person name="Xu X."/>
        </authorList>
    </citation>
    <scope>NUCLEOTIDE SEQUENCE [LARGE SCALE GENOMIC DNA]</scope>
    <source>
        <tissue evidence="4">Root</tissue>
    </source>
</reference>
<dbReference type="AlphaFoldDB" id="A0A0B2P2T8"/>
<dbReference type="InterPro" id="IPR003435">
    <property type="entry name" value="Chaperonin_RcbX"/>
</dbReference>
<sequence>MVGALSVVGSSVMDSHTGPCLCVDALPTTTSVNLKSGGDVVLCKNLMGRKHNLVKHGGGGGTTMKLSSSFVDPGREWRLFVSKSCKRQRKDRRVTIVNELGGQYEDTFEDVKTQMLNYFTYKAVRTVLHQLYEMNPPKYTWFYNFVASNKPADGKRFIRSLGKEQQELAERVMVTRLHLYGKWVKKCNHAEIYQEISDENLELMRERLMETVIWPTDDTNTEKIG</sequence>
<keyword evidence="3" id="KW-0120">Carbon dioxide fixation</keyword>